<keyword evidence="1" id="KW-0732">Signal</keyword>
<reference evidence="2" key="1">
    <citation type="submission" date="2018-01" db="EMBL/GenBank/DDBJ databases">
        <title>An insight into the sialome of Amazonian anophelines.</title>
        <authorList>
            <person name="Ribeiro J.M."/>
            <person name="Scarpassa V."/>
            <person name="Calvo E."/>
        </authorList>
    </citation>
    <scope>NUCLEOTIDE SEQUENCE</scope>
    <source>
        <tissue evidence="2">Salivary glands</tissue>
    </source>
</reference>
<name>A0A2M3ZTJ8_9DIPT</name>
<organism evidence="2">
    <name type="scientific">Anopheles braziliensis</name>
    <dbReference type="NCBI Taxonomy" id="58242"/>
    <lineage>
        <taxon>Eukaryota</taxon>
        <taxon>Metazoa</taxon>
        <taxon>Ecdysozoa</taxon>
        <taxon>Arthropoda</taxon>
        <taxon>Hexapoda</taxon>
        <taxon>Insecta</taxon>
        <taxon>Pterygota</taxon>
        <taxon>Neoptera</taxon>
        <taxon>Endopterygota</taxon>
        <taxon>Diptera</taxon>
        <taxon>Nematocera</taxon>
        <taxon>Culicoidea</taxon>
        <taxon>Culicidae</taxon>
        <taxon>Anophelinae</taxon>
        <taxon>Anopheles</taxon>
    </lineage>
</organism>
<accession>A0A2M3ZTJ8</accession>
<evidence type="ECO:0000256" key="1">
    <source>
        <dbReference type="SAM" id="SignalP"/>
    </source>
</evidence>
<sequence>MAMSAECRAPVASIVWLGLIWHACIPDCVSGLPLRLFGSVGIASTRRVFTSYTISLLHFVPNTTWRLLSHCEQNTLLMLPSGIGVSLNMSCVRMWRLE</sequence>
<proteinExistence type="predicted"/>
<protein>
    <submittedName>
        <fullName evidence="2">Putative secreted peptide</fullName>
    </submittedName>
</protein>
<evidence type="ECO:0000313" key="2">
    <source>
        <dbReference type="EMBL" id="MBW31825.1"/>
    </source>
</evidence>
<feature type="signal peptide" evidence="1">
    <location>
        <begin position="1"/>
        <end position="31"/>
    </location>
</feature>
<dbReference type="AlphaFoldDB" id="A0A2M3ZTJ8"/>
<feature type="chain" id="PRO_5014934603" evidence="1">
    <location>
        <begin position="32"/>
        <end position="98"/>
    </location>
</feature>
<dbReference type="EMBL" id="GGFM01011074">
    <property type="protein sequence ID" value="MBW31825.1"/>
    <property type="molecule type" value="Transcribed_RNA"/>
</dbReference>